<dbReference type="RefSeq" id="WP_073035181.1">
    <property type="nucleotide sequence ID" value="NZ_BMLR01000007.1"/>
</dbReference>
<feature type="compositionally biased region" description="Basic and acidic residues" evidence="1">
    <location>
        <begin position="48"/>
        <end position="65"/>
    </location>
</feature>
<evidence type="ECO:0000313" key="3">
    <source>
        <dbReference type="Proteomes" id="UP000183974"/>
    </source>
</evidence>
<dbReference type="InterPro" id="IPR041374">
    <property type="entry name" value="BaeRF_family12"/>
</dbReference>
<evidence type="ECO:0000313" key="2">
    <source>
        <dbReference type="EMBL" id="SHL90639.1"/>
    </source>
</evidence>
<dbReference type="OrthoDB" id="9812459at2"/>
<sequence>MTELAHGTWVLVADGEKALFLENVTDRQDPFLRVIRMESQENPPHGEQVSDRPGRMPDTGEGHRSAMQEADWHMLAKDRFASELSDILYRLVGRKAFEKLVLVAPPKTLGALRDGLHKEVRARVVAEVDKDMTNHPVPKIETLLKAALAAG</sequence>
<accession>A0A1M7EH20</accession>
<name>A0A1M7EH20_9RHOB</name>
<dbReference type="AlphaFoldDB" id="A0A1M7EH20"/>
<dbReference type="Proteomes" id="UP000183974">
    <property type="component" value="Unassembled WGS sequence"/>
</dbReference>
<dbReference type="Pfam" id="PF18856">
    <property type="entry name" value="baeRF_family12"/>
    <property type="match status" value="1"/>
</dbReference>
<dbReference type="STRING" id="337701.SAMN05444398_10756"/>
<dbReference type="EMBL" id="FRBR01000007">
    <property type="protein sequence ID" value="SHL90639.1"/>
    <property type="molecule type" value="Genomic_DNA"/>
</dbReference>
<gene>
    <name evidence="2" type="ORF">SAMN05444398_10756</name>
</gene>
<evidence type="ECO:0000256" key="1">
    <source>
        <dbReference type="SAM" id="MobiDB-lite"/>
    </source>
</evidence>
<protein>
    <submittedName>
        <fullName evidence="2">Protein required for attachment to host cells</fullName>
    </submittedName>
</protein>
<organism evidence="2 3">
    <name type="scientific">Roseovarius pacificus</name>
    <dbReference type="NCBI Taxonomy" id="337701"/>
    <lineage>
        <taxon>Bacteria</taxon>
        <taxon>Pseudomonadati</taxon>
        <taxon>Pseudomonadota</taxon>
        <taxon>Alphaproteobacteria</taxon>
        <taxon>Rhodobacterales</taxon>
        <taxon>Roseobacteraceae</taxon>
        <taxon>Roseovarius</taxon>
    </lineage>
</organism>
<feature type="region of interest" description="Disordered" evidence="1">
    <location>
        <begin position="37"/>
        <end position="65"/>
    </location>
</feature>
<keyword evidence="3" id="KW-1185">Reference proteome</keyword>
<proteinExistence type="predicted"/>
<reference evidence="2 3" key="1">
    <citation type="submission" date="2016-11" db="EMBL/GenBank/DDBJ databases">
        <authorList>
            <person name="Jaros S."/>
            <person name="Januszkiewicz K."/>
            <person name="Wedrychowicz H."/>
        </authorList>
    </citation>
    <scope>NUCLEOTIDE SEQUENCE [LARGE SCALE GENOMIC DNA]</scope>
    <source>
        <strain evidence="2 3">DSM 29589</strain>
    </source>
</reference>